<dbReference type="GO" id="GO:0009252">
    <property type="term" value="P:peptidoglycan biosynthetic process"/>
    <property type="evidence" value="ECO:0007669"/>
    <property type="project" value="UniProtKB-UniRule"/>
</dbReference>
<dbReference type="NCBIfam" id="TIGR00247">
    <property type="entry name" value="endolytic transglycosylase MltG"/>
    <property type="match status" value="1"/>
</dbReference>
<dbReference type="GO" id="GO:0005886">
    <property type="term" value="C:plasma membrane"/>
    <property type="evidence" value="ECO:0007669"/>
    <property type="project" value="UniProtKB-SubCell"/>
</dbReference>
<comment type="similarity">
    <text evidence="7">Belongs to the transglycosylase MltG family.</text>
</comment>
<keyword evidence="9" id="KW-1185">Reference proteome</keyword>
<feature type="site" description="Important for catalytic activity" evidence="7">
    <location>
        <position position="256"/>
    </location>
</feature>
<dbReference type="Gene3D" id="3.30.1490.480">
    <property type="entry name" value="Endolytic murein transglycosylase"/>
    <property type="match status" value="1"/>
</dbReference>
<dbReference type="HOGENOM" id="CLU_025574_2_2_11"/>
<dbReference type="eggNOG" id="COG1559">
    <property type="taxonomic scope" value="Bacteria"/>
</dbReference>
<accession>Q1AWA4</accession>
<dbReference type="EMBL" id="CP000386">
    <property type="protein sequence ID" value="ABG04324.1"/>
    <property type="molecule type" value="Genomic_DNA"/>
</dbReference>
<evidence type="ECO:0000256" key="7">
    <source>
        <dbReference type="HAMAP-Rule" id="MF_02065"/>
    </source>
</evidence>
<evidence type="ECO:0000256" key="1">
    <source>
        <dbReference type="ARBA" id="ARBA00022475"/>
    </source>
</evidence>
<keyword evidence="5 7" id="KW-0456">Lyase</keyword>
<organism evidence="8 9">
    <name type="scientific">Rubrobacter xylanophilus (strain DSM 9941 / JCM 11954 / NBRC 16129 / PRD-1)</name>
    <dbReference type="NCBI Taxonomy" id="266117"/>
    <lineage>
        <taxon>Bacteria</taxon>
        <taxon>Bacillati</taxon>
        <taxon>Actinomycetota</taxon>
        <taxon>Rubrobacteria</taxon>
        <taxon>Rubrobacterales</taxon>
        <taxon>Rubrobacteraceae</taxon>
        <taxon>Rubrobacter</taxon>
    </lineage>
</organism>
<keyword evidence="2 7" id="KW-0812">Transmembrane</keyword>
<dbReference type="GO" id="GO:0008932">
    <property type="term" value="F:lytic endotransglycosylase activity"/>
    <property type="evidence" value="ECO:0007669"/>
    <property type="project" value="UniProtKB-UniRule"/>
</dbReference>
<dbReference type="HAMAP" id="MF_02065">
    <property type="entry name" value="MltG"/>
    <property type="match status" value="1"/>
</dbReference>
<dbReference type="KEGG" id="rxy:Rxyl_1361"/>
<keyword evidence="4 7" id="KW-0472">Membrane</keyword>
<dbReference type="CDD" id="cd08010">
    <property type="entry name" value="MltG_like"/>
    <property type="match status" value="1"/>
</dbReference>
<evidence type="ECO:0000313" key="9">
    <source>
        <dbReference type="Proteomes" id="UP000006637"/>
    </source>
</evidence>
<evidence type="ECO:0000256" key="5">
    <source>
        <dbReference type="ARBA" id="ARBA00023239"/>
    </source>
</evidence>
<sequence length="370" mass="41339">MRRYNRRRTRDWEELEARLDAIGARSSSKRRRKKRRSLGPVFGLVLLAGVLAVIYAIFAAATGEDGARAEPVEIRVAKGDTLSSVAERLEEKGVIGSSFLFELEARLEGKSTAIKPGEYTFRPGEDDDRILARLTAGQAAPTFTVTIPEGLTLEQTARRVARASGGDITAEEFERAARSTDYPYAFLKDPAIETTEGFLFPKKYEFEEGTTARQVVDRLLEQYLIETEGLDIEGAERRLNLTEYELVITASLIEREAANPREKPLIASVIYNRLRRGMPLQIDATIQYARGEPKENLSLQDLKIDSPYNTYENPGLPPGPICSPSLSSLQAAVNPAETDYLYYVLKRGGEEHFFTSDYNEFLRAKEAAGL</sequence>
<keyword evidence="3 7" id="KW-1133">Transmembrane helix</keyword>
<evidence type="ECO:0000256" key="2">
    <source>
        <dbReference type="ARBA" id="ARBA00022692"/>
    </source>
</evidence>
<dbReference type="PANTHER" id="PTHR30518:SF2">
    <property type="entry name" value="ENDOLYTIC MUREIN TRANSGLYCOSYLASE"/>
    <property type="match status" value="1"/>
</dbReference>
<evidence type="ECO:0000256" key="3">
    <source>
        <dbReference type="ARBA" id="ARBA00022989"/>
    </source>
</evidence>
<dbReference type="PANTHER" id="PTHR30518">
    <property type="entry name" value="ENDOLYTIC MUREIN TRANSGLYCOSYLASE"/>
    <property type="match status" value="1"/>
</dbReference>
<dbReference type="PhylomeDB" id="Q1AWA4"/>
<evidence type="ECO:0000256" key="4">
    <source>
        <dbReference type="ARBA" id="ARBA00023136"/>
    </source>
</evidence>
<evidence type="ECO:0000313" key="8">
    <source>
        <dbReference type="EMBL" id="ABG04324.1"/>
    </source>
</evidence>
<reference evidence="8 9" key="1">
    <citation type="submission" date="2006-06" db="EMBL/GenBank/DDBJ databases">
        <title>Complete sequence of Rubrobacter xylanophilus DSM 9941.</title>
        <authorList>
            <consortium name="US DOE Joint Genome Institute"/>
            <person name="Copeland A."/>
            <person name="Lucas S."/>
            <person name="Lapidus A."/>
            <person name="Barry K."/>
            <person name="Detter J.C."/>
            <person name="Glavina del Rio T."/>
            <person name="Hammon N."/>
            <person name="Israni S."/>
            <person name="Dalin E."/>
            <person name="Tice H."/>
            <person name="Pitluck S."/>
            <person name="Munk A.C."/>
            <person name="Brettin T."/>
            <person name="Bruce D."/>
            <person name="Han C."/>
            <person name="Tapia R."/>
            <person name="Gilna P."/>
            <person name="Schmutz J."/>
            <person name="Larimer F."/>
            <person name="Land M."/>
            <person name="Hauser L."/>
            <person name="Kyrpides N."/>
            <person name="Lykidis A."/>
            <person name="da Costa M.S."/>
            <person name="Rainey F.A."/>
            <person name="Empadinhas N."/>
            <person name="Jolivet E."/>
            <person name="Battista J.R."/>
            <person name="Richardson P."/>
        </authorList>
    </citation>
    <scope>NUCLEOTIDE SEQUENCE [LARGE SCALE GENOMIC DNA]</scope>
    <source>
        <strain evidence="9">DSM 9941 / NBRC 16129 / PRD-1</strain>
    </source>
</reference>
<dbReference type="InterPro" id="IPR003770">
    <property type="entry name" value="MLTG-like"/>
</dbReference>
<dbReference type="Proteomes" id="UP000006637">
    <property type="component" value="Chromosome"/>
</dbReference>
<keyword evidence="1 7" id="KW-1003">Cell membrane</keyword>
<protein>
    <recommendedName>
        <fullName evidence="7">Endolytic murein transglycosylase</fullName>
        <ecNumber evidence="7">4.2.2.29</ecNumber>
    </recommendedName>
    <alternativeName>
        <fullName evidence="7">Peptidoglycan lytic transglycosylase</fullName>
    </alternativeName>
    <alternativeName>
        <fullName evidence="7">Peptidoglycan polymerization terminase</fullName>
    </alternativeName>
</protein>
<dbReference type="AlphaFoldDB" id="Q1AWA4"/>
<dbReference type="RefSeq" id="WP_011564341.1">
    <property type="nucleotide sequence ID" value="NC_008148.1"/>
</dbReference>
<comment type="function">
    <text evidence="7">Functions as a peptidoglycan terminase that cleaves nascent peptidoglycan strands endolytically to terminate their elongation.</text>
</comment>
<dbReference type="STRING" id="266117.Rxyl_1361"/>
<proteinExistence type="inferred from homology"/>
<dbReference type="GO" id="GO:0071555">
    <property type="term" value="P:cell wall organization"/>
    <property type="evidence" value="ECO:0007669"/>
    <property type="project" value="UniProtKB-KW"/>
</dbReference>
<comment type="catalytic activity">
    <reaction evidence="7">
        <text>a peptidoglycan chain = a peptidoglycan chain with N-acetyl-1,6-anhydromuramyl-[peptide] at the reducing end + a peptidoglycan chain with N-acetylglucosamine at the non-reducing end.</text>
        <dbReference type="EC" id="4.2.2.29"/>
    </reaction>
</comment>
<keyword evidence="6 7" id="KW-0961">Cell wall biogenesis/degradation</keyword>
<dbReference type="EC" id="4.2.2.29" evidence="7"/>
<feature type="transmembrane region" description="Helical" evidence="7">
    <location>
        <begin position="38"/>
        <end position="58"/>
    </location>
</feature>
<evidence type="ECO:0000256" key="6">
    <source>
        <dbReference type="ARBA" id="ARBA00023316"/>
    </source>
</evidence>
<gene>
    <name evidence="7" type="primary">mltG</name>
    <name evidence="8" type="ordered locus">Rxyl_1361</name>
</gene>
<dbReference type="Pfam" id="PF02618">
    <property type="entry name" value="YceG"/>
    <property type="match status" value="1"/>
</dbReference>
<comment type="subcellular location">
    <subcellularLocation>
        <location evidence="7">Cell membrane</location>
        <topology evidence="7">Single-pass membrane protein</topology>
    </subcellularLocation>
</comment>
<name>Q1AWA4_RUBXD</name>